<name>A0A645B601_9ZZZZ</name>
<protein>
    <submittedName>
        <fullName evidence="1">Uncharacterized protein</fullName>
    </submittedName>
</protein>
<reference evidence="1" key="1">
    <citation type="submission" date="2019-08" db="EMBL/GenBank/DDBJ databases">
        <authorList>
            <person name="Kucharzyk K."/>
            <person name="Murdoch R.W."/>
            <person name="Higgins S."/>
            <person name="Loffler F."/>
        </authorList>
    </citation>
    <scope>NUCLEOTIDE SEQUENCE</scope>
</reference>
<accession>A0A645B601</accession>
<dbReference type="AlphaFoldDB" id="A0A645B601"/>
<proteinExistence type="predicted"/>
<comment type="caution">
    <text evidence="1">The sequence shown here is derived from an EMBL/GenBank/DDBJ whole genome shotgun (WGS) entry which is preliminary data.</text>
</comment>
<organism evidence="1">
    <name type="scientific">bioreactor metagenome</name>
    <dbReference type="NCBI Taxonomy" id="1076179"/>
    <lineage>
        <taxon>unclassified sequences</taxon>
        <taxon>metagenomes</taxon>
        <taxon>ecological metagenomes</taxon>
    </lineage>
</organism>
<sequence>MDANITAAIGGIITMAASDAIFPHIPITATANVITLGEAPIIVSFMKVPIKPTCSAIPIPSVMVRTRPSGAKPVKFLIMLSSINTMPSLDKRFLAITGLLVTGSVT</sequence>
<evidence type="ECO:0000313" key="1">
    <source>
        <dbReference type="EMBL" id="MPM60476.1"/>
    </source>
</evidence>
<dbReference type="EMBL" id="VSSQ01017823">
    <property type="protein sequence ID" value="MPM60476.1"/>
    <property type="molecule type" value="Genomic_DNA"/>
</dbReference>
<gene>
    <name evidence="1" type="ORF">SDC9_107327</name>
</gene>